<dbReference type="EMBL" id="JACJTE010000001">
    <property type="protein sequence ID" value="MBD2559183.1"/>
    <property type="molecule type" value="Genomic_DNA"/>
</dbReference>
<proteinExistence type="inferred from homology"/>
<dbReference type="SFLD" id="SFLDS00005">
    <property type="entry name" value="Isoprenoid_Synthase_Type_I"/>
    <property type="match status" value="1"/>
</dbReference>
<dbReference type="Pfam" id="PF19086">
    <property type="entry name" value="Terpene_syn_C_2"/>
    <property type="match status" value="1"/>
</dbReference>
<reference evidence="2 3" key="1">
    <citation type="journal article" date="2020" name="ISME J.">
        <title>Comparative genomics reveals insights into cyanobacterial evolution and habitat adaptation.</title>
        <authorList>
            <person name="Chen M.Y."/>
            <person name="Teng W.K."/>
            <person name="Zhao L."/>
            <person name="Hu C.X."/>
            <person name="Zhou Y.K."/>
            <person name="Han B.P."/>
            <person name="Song L.R."/>
            <person name="Shu W.S."/>
        </authorList>
    </citation>
    <scope>NUCLEOTIDE SEQUENCE [LARGE SCALE GENOMIC DNA]</scope>
    <source>
        <strain evidence="2 3">FACHB-391</strain>
    </source>
</reference>
<organism evidence="2 3">
    <name type="scientific">Nostoc linckia FACHB-391</name>
    <dbReference type="NCBI Taxonomy" id="2692906"/>
    <lineage>
        <taxon>Bacteria</taxon>
        <taxon>Bacillati</taxon>
        <taxon>Cyanobacteriota</taxon>
        <taxon>Cyanophyceae</taxon>
        <taxon>Nostocales</taxon>
        <taxon>Nostocaceae</taxon>
        <taxon>Nostoc</taxon>
    </lineage>
</organism>
<accession>A0ABR8EML8</accession>
<dbReference type="Proteomes" id="UP000604661">
    <property type="component" value="Unassembled WGS sequence"/>
</dbReference>
<dbReference type="PANTHER" id="PTHR35201">
    <property type="entry name" value="TERPENE SYNTHASE"/>
    <property type="match status" value="1"/>
</dbReference>
<dbReference type="PANTHER" id="PTHR35201:SF4">
    <property type="entry name" value="BETA-PINACENE SYNTHASE-RELATED"/>
    <property type="match status" value="1"/>
</dbReference>
<comment type="cofactor">
    <cofactor evidence="1">
        <name>Mg(2+)</name>
        <dbReference type="ChEBI" id="CHEBI:18420"/>
    </cofactor>
</comment>
<gene>
    <name evidence="2" type="ORF">H6G95_00760</name>
</gene>
<dbReference type="EC" id="4.2.3.-" evidence="1"/>
<dbReference type="SUPFAM" id="SSF48576">
    <property type="entry name" value="Terpenoid synthases"/>
    <property type="match status" value="1"/>
</dbReference>
<evidence type="ECO:0000313" key="3">
    <source>
        <dbReference type="Proteomes" id="UP000604661"/>
    </source>
</evidence>
<keyword evidence="1" id="KW-0479">Metal-binding</keyword>
<evidence type="ECO:0000313" key="2">
    <source>
        <dbReference type="EMBL" id="MBD2559183.1"/>
    </source>
</evidence>
<name>A0ABR8EML8_NOSLI</name>
<dbReference type="InterPro" id="IPR034686">
    <property type="entry name" value="Terpene_cyclase-like_2"/>
</dbReference>
<dbReference type="InterPro" id="IPR008949">
    <property type="entry name" value="Isoprenoid_synthase_dom_sf"/>
</dbReference>
<comment type="similarity">
    <text evidence="1">Belongs to the terpene synthase family.</text>
</comment>
<keyword evidence="3" id="KW-1185">Reference proteome</keyword>
<dbReference type="SFLD" id="SFLDG01020">
    <property type="entry name" value="Terpene_Cyclase_Like_2"/>
    <property type="match status" value="1"/>
</dbReference>
<keyword evidence="1" id="KW-0460">Magnesium</keyword>
<keyword evidence="1" id="KW-0456">Lyase</keyword>
<sequence length="322" mass="37236">MKQTSIPDLYCPFSTHINKHVDVLEEYAFEWVLRFNLLAHESSYQRFYKAKFFLLAAGTYPSCQLEELKIANDLLSWLFIWDDQCDLSDLGKQPELLKGFHNRFLEILNGEELTNQDVPLAYALSNLRNRILERGNIKWFHHFLCSFKGYFKGCVEEATNRIQGVVPDMDTYMAIRLLAGGVEPVIELIEFCDHLIIPEFVREHNIVKELKVMANKVLCWGNDIFSALREMEDGDVHNLVLVLHYQQKLPLEQAIKRAAEIHDQDVLTMMELEASIPSFGEVEDAELAKYISGLHSWISANITWCAQSTRYQTAEKLEVVKC</sequence>
<comment type="caution">
    <text evidence="2">The sequence shown here is derived from an EMBL/GenBank/DDBJ whole genome shotgun (WGS) entry which is preliminary data.</text>
</comment>
<protein>
    <recommendedName>
        <fullName evidence="1">Terpene synthase</fullName>
        <ecNumber evidence="1">4.2.3.-</ecNumber>
    </recommendedName>
</protein>
<dbReference type="Gene3D" id="1.10.600.10">
    <property type="entry name" value="Farnesyl Diphosphate Synthase"/>
    <property type="match status" value="1"/>
</dbReference>
<dbReference type="RefSeq" id="WP_190892770.1">
    <property type="nucleotide sequence ID" value="NZ_JACJTE010000001.1"/>
</dbReference>
<evidence type="ECO:0000256" key="1">
    <source>
        <dbReference type="RuleBase" id="RU366034"/>
    </source>
</evidence>